<accession>A0A2I0KYD0</accession>
<name>A0A2I0KYD0_PUNGR</name>
<organism evidence="1 2">
    <name type="scientific">Punica granatum</name>
    <name type="common">Pomegranate</name>
    <dbReference type="NCBI Taxonomy" id="22663"/>
    <lineage>
        <taxon>Eukaryota</taxon>
        <taxon>Viridiplantae</taxon>
        <taxon>Streptophyta</taxon>
        <taxon>Embryophyta</taxon>
        <taxon>Tracheophyta</taxon>
        <taxon>Spermatophyta</taxon>
        <taxon>Magnoliopsida</taxon>
        <taxon>eudicotyledons</taxon>
        <taxon>Gunneridae</taxon>
        <taxon>Pentapetalae</taxon>
        <taxon>rosids</taxon>
        <taxon>malvids</taxon>
        <taxon>Myrtales</taxon>
        <taxon>Lythraceae</taxon>
        <taxon>Punica</taxon>
    </lineage>
</organism>
<dbReference type="Proteomes" id="UP000233551">
    <property type="component" value="Unassembled WGS sequence"/>
</dbReference>
<evidence type="ECO:0000313" key="2">
    <source>
        <dbReference type="Proteomes" id="UP000233551"/>
    </source>
</evidence>
<dbReference type="EMBL" id="PGOL01000272">
    <property type="protein sequence ID" value="PKI73474.1"/>
    <property type="molecule type" value="Genomic_DNA"/>
</dbReference>
<sequence>MRGNTGISHPERTAGDLRGSVNVVGCGVWYGLLQSTIGSSETERLPPDTTFDRCDPATWIARSTWRDHGGDTAHRHGAVRSRRVLVGSKWNLGSRTREDYYI</sequence>
<proteinExistence type="predicted"/>
<comment type="caution">
    <text evidence="1">The sequence shown here is derived from an EMBL/GenBank/DDBJ whole genome shotgun (WGS) entry which is preliminary data.</text>
</comment>
<keyword evidence="2" id="KW-1185">Reference proteome</keyword>
<reference evidence="1 2" key="1">
    <citation type="submission" date="2017-11" db="EMBL/GenBank/DDBJ databases">
        <title>De-novo sequencing of pomegranate (Punica granatum L.) genome.</title>
        <authorList>
            <person name="Akparov Z."/>
            <person name="Amiraslanov A."/>
            <person name="Hajiyeva S."/>
            <person name="Abbasov M."/>
            <person name="Kaur K."/>
            <person name="Hamwieh A."/>
            <person name="Solovyev V."/>
            <person name="Salamov A."/>
            <person name="Braich B."/>
            <person name="Kosarev P."/>
            <person name="Mahmoud A."/>
            <person name="Hajiyev E."/>
            <person name="Babayeva S."/>
            <person name="Izzatullayeva V."/>
            <person name="Mammadov A."/>
            <person name="Mammadov A."/>
            <person name="Sharifova S."/>
            <person name="Ojaghi J."/>
            <person name="Eynullazada K."/>
            <person name="Bayramov B."/>
            <person name="Abdulazimova A."/>
            <person name="Shahmuradov I."/>
        </authorList>
    </citation>
    <scope>NUCLEOTIDE SEQUENCE [LARGE SCALE GENOMIC DNA]</scope>
    <source>
        <strain evidence="2">cv. AG2017</strain>
        <tissue evidence="1">Leaf</tissue>
    </source>
</reference>
<gene>
    <name evidence="1" type="ORF">CRG98_006055</name>
</gene>
<dbReference type="AlphaFoldDB" id="A0A2I0KYD0"/>
<evidence type="ECO:0000313" key="1">
    <source>
        <dbReference type="EMBL" id="PKI73474.1"/>
    </source>
</evidence>
<protein>
    <submittedName>
        <fullName evidence="1">Uncharacterized protein</fullName>
    </submittedName>
</protein>